<sequence length="146" mass="16161">MRSQRGHMVSADAGSGCLVCGESTVGGATRIARSSSTSRCSRRFSSVSDPKQRFRAENLKCRKENGRAGREVYDVRVQCTLTGVRVWLRRKLSSRRRDCSLERRSFLGRWGPPTPLSSSSSSTLPIGNSSSSPPLAGWLMSRYERC</sequence>
<dbReference type="EnsemblPlants" id="OMERI01G22360.1">
    <property type="protein sequence ID" value="OMERI01G22360.1"/>
    <property type="gene ID" value="OMERI01G22360"/>
</dbReference>
<evidence type="ECO:0000313" key="1">
    <source>
        <dbReference type="EnsemblPlants" id="OMERI01G22360.1"/>
    </source>
</evidence>
<name>A0A0E0C5A2_9ORYZ</name>
<dbReference type="Gramene" id="OMERI01G22360.1">
    <property type="protein sequence ID" value="OMERI01G22360.1"/>
    <property type="gene ID" value="OMERI01G22360"/>
</dbReference>
<protein>
    <submittedName>
        <fullName evidence="1">Uncharacterized protein</fullName>
    </submittedName>
</protein>
<reference evidence="1" key="1">
    <citation type="submission" date="2015-04" db="UniProtKB">
        <authorList>
            <consortium name="EnsemblPlants"/>
        </authorList>
    </citation>
    <scope>IDENTIFICATION</scope>
</reference>
<proteinExistence type="predicted"/>
<dbReference type="HOGENOM" id="CLU_1780387_0_0_1"/>
<reference evidence="1" key="2">
    <citation type="submission" date="2018-05" db="EMBL/GenBank/DDBJ databases">
        <title>OmerRS3 (Oryza meridionalis Reference Sequence Version 3).</title>
        <authorList>
            <person name="Zhang J."/>
            <person name="Kudrna D."/>
            <person name="Lee S."/>
            <person name="Talag J."/>
            <person name="Welchert J."/>
            <person name="Wing R.A."/>
        </authorList>
    </citation>
    <scope>NUCLEOTIDE SEQUENCE [LARGE SCALE GENOMIC DNA]</scope>
    <source>
        <strain evidence="1">cv. OR44</strain>
    </source>
</reference>
<accession>A0A0E0C5A2</accession>
<evidence type="ECO:0000313" key="2">
    <source>
        <dbReference type="Proteomes" id="UP000008021"/>
    </source>
</evidence>
<dbReference type="Proteomes" id="UP000008021">
    <property type="component" value="Chromosome 1"/>
</dbReference>
<dbReference type="AlphaFoldDB" id="A0A0E0C5A2"/>
<keyword evidence="2" id="KW-1185">Reference proteome</keyword>
<organism evidence="1">
    <name type="scientific">Oryza meridionalis</name>
    <dbReference type="NCBI Taxonomy" id="40149"/>
    <lineage>
        <taxon>Eukaryota</taxon>
        <taxon>Viridiplantae</taxon>
        <taxon>Streptophyta</taxon>
        <taxon>Embryophyta</taxon>
        <taxon>Tracheophyta</taxon>
        <taxon>Spermatophyta</taxon>
        <taxon>Magnoliopsida</taxon>
        <taxon>Liliopsida</taxon>
        <taxon>Poales</taxon>
        <taxon>Poaceae</taxon>
        <taxon>BOP clade</taxon>
        <taxon>Oryzoideae</taxon>
        <taxon>Oryzeae</taxon>
        <taxon>Oryzinae</taxon>
        <taxon>Oryza</taxon>
    </lineage>
</organism>